<dbReference type="InterPro" id="IPR002401">
    <property type="entry name" value="Cyt_P450_E_grp-I"/>
</dbReference>
<dbReference type="InterPro" id="IPR001128">
    <property type="entry name" value="Cyt_P450"/>
</dbReference>
<dbReference type="GO" id="GO:0020037">
    <property type="term" value="F:heme binding"/>
    <property type="evidence" value="ECO:0007669"/>
    <property type="project" value="InterPro"/>
</dbReference>
<evidence type="ECO:0000313" key="8">
    <source>
        <dbReference type="EMBL" id="THG99327.1"/>
    </source>
</evidence>
<comment type="similarity">
    <text evidence="3">Belongs to the cytochrome P450 family.</text>
</comment>
<dbReference type="GO" id="GO:0005506">
    <property type="term" value="F:iron ion binding"/>
    <property type="evidence" value="ECO:0007669"/>
    <property type="project" value="InterPro"/>
</dbReference>
<dbReference type="PRINTS" id="PR00385">
    <property type="entry name" value="P450"/>
</dbReference>
<dbReference type="SUPFAM" id="SSF48264">
    <property type="entry name" value="Cytochrome P450"/>
    <property type="match status" value="1"/>
</dbReference>
<keyword evidence="7" id="KW-0503">Monooxygenase</keyword>
<dbReference type="EMBL" id="SGPJ01000084">
    <property type="protein sequence ID" value="THG99327.1"/>
    <property type="molecule type" value="Genomic_DNA"/>
</dbReference>
<evidence type="ECO:0000256" key="5">
    <source>
        <dbReference type="ARBA" id="ARBA00023002"/>
    </source>
</evidence>
<dbReference type="Pfam" id="PF00067">
    <property type="entry name" value="p450"/>
    <property type="match status" value="1"/>
</dbReference>
<dbReference type="Gene3D" id="1.10.630.10">
    <property type="entry name" value="Cytochrome P450"/>
    <property type="match status" value="1"/>
</dbReference>
<evidence type="ECO:0000313" key="9">
    <source>
        <dbReference type="Proteomes" id="UP000309038"/>
    </source>
</evidence>
<keyword evidence="9" id="KW-1185">Reference proteome</keyword>
<name>A0A4S4KNF9_9APHY</name>
<dbReference type="PANTHER" id="PTHR24305">
    <property type="entry name" value="CYTOCHROME P450"/>
    <property type="match status" value="1"/>
</dbReference>
<evidence type="ECO:0000256" key="2">
    <source>
        <dbReference type="ARBA" id="ARBA00005179"/>
    </source>
</evidence>
<dbReference type="InterPro" id="IPR050121">
    <property type="entry name" value="Cytochrome_P450_monoxygenase"/>
</dbReference>
<sequence>MGTQGLPKGPNWTARTLYPPILPIIATRDPVEHAQRRRPWNRGFSTAALKEYQPIIAKRVAQLVESLASEQGVVNLVERISFFTYDFMGDMAFGGGTEMLKEGDKDGLWGLIHKGLDSCIIYDHLPWLPHFVKLLPGGAGDIRKMRGTFLKRTASRFNAGSKTKDLFYYLSNEDGGDAQSPSPALVISDGALAVVAGSDTTASVLSNIFWCLLSHPEVYKRLQQEVDQYYPQQEDALDTTHHTKMFYLEAVINEALRLYPAVPSGSQRAPIPGEGDKVIGP</sequence>
<organism evidence="8 9">
    <name type="scientific">Hermanssonia centrifuga</name>
    <dbReference type="NCBI Taxonomy" id="98765"/>
    <lineage>
        <taxon>Eukaryota</taxon>
        <taxon>Fungi</taxon>
        <taxon>Dikarya</taxon>
        <taxon>Basidiomycota</taxon>
        <taxon>Agaricomycotina</taxon>
        <taxon>Agaricomycetes</taxon>
        <taxon>Polyporales</taxon>
        <taxon>Meruliaceae</taxon>
        <taxon>Hermanssonia</taxon>
    </lineage>
</organism>
<accession>A0A4S4KNF9</accession>
<evidence type="ECO:0000256" key="4">
    <source>
        <dbReference type="ARBA" id="ARBA00022723"/>
    </source>
</evidence>
<evidence type="ECO:0000256" key="7">
    <source>
        <dbReference type="ARBA" id="ARBA00023033"/>
    </source>
</evidence>
<dbReference type="InterPro" id="IPR036396">
    <property type="entry name" value="Cyt_P450_sf"/>
</dbReference>
<dbReference type="Proteomes" id="UP000309038">
    <property type="component" value="Unassembled WGS sequence"/>
</dbReference>
<evidence type="ECO:0000256" key="6">
    <source>
        <dbReference type="ARBA" id="ARBA00023004"/>
    </source>
</evidence>
<evidence type="ECO:0000256" key="1">
    <source>
        <dbReference type="ARBA" id="ARBA00001971"/>
    </source>
</evidence>
<keyword evidence="5" id="KW-0560">Oxidoreductase</keyword>
<reference evidence="8 9" key="1">
    <citation type="submission" date="2019-02" db="EMBL/GenBank/DDBJ databases">
        <title>Genome sequencing of the rare red list fungi Phlebia centrifuga.</title>
        <authorList>
            <person name="Buettner E."/>
            <person name="Kellner H."/>
        </authorList>
    </citation>
    <scope>NUCLEOTIDE SEQUENCE [LARGE SCALE GENOMIC DNA]</scope>
    <source>
        <strain evidence="8 9">DSM 108282</strain>
    </source>
</reference>
<keyword evidence="4" id="KW-0479">Metal-binding</keyword>
<comment type="cofactor">
    <cofactor evidence="1">
        <name>heme</name>
        <dbReference type="ChEBI" id="CHEBI:30413"/>
    </cofactor>
</comment>
<gene>
    <name evidence="8" type="ORF">EW026_g3001</name>
</gene>
<dbReference type="AlphaFoldDB" id="A0A4S4KNF9"/>
<keyword evidence="6" id="KW-0408">Iron</keyword>
<dbReference type="PRINTS" id="PR00463">
    <property type="entry name" value="EP450I"/>
</dbReference>
<dbReference type="GO" id="GO:0016705">
    <property type="term" value="F:oxidoreductase activity, acting on paired donors, with incorporation or reduction of molecular oxygen"/>
    <property type="evidence" value="ECO:0007669"/>
    <property type="project" value="InterPro"/>
</dbReference>
<proteinExistence type="inferred from homology"/>
<evidence type="ECO:0000256" key="3">
    <source>
        <dbReference type="ARBA" id="ARBA00010617"/>
    </source>
</evidence>
<protein>
    <recommendedName>
        <fullName evidence="10">Cytochrome P450</fullName>
    </recommendedName>
</protein>
<comment type="pathway">
    <text evidence="2">Secondary metabolite biosynthesis.</text>
</comment>
<comment type="caution">
    <text evidence="8">The sequence shown here is derived from an EMBL/GenBank/DDBJ whole genome shotgun (WGS) entry which is preliminary data.</text>
</comment>
<dbReference type="PANTHER" id="PTHR24305:SF187">
    <property type="entry name" value="P450, PUTATIVE (EUROFUNG)-RELATED"/>
    <property type="match status" value="1"/>
</dbReference>
<evidence type="ECO:0008006" key="10">
    <source>
        <dbReference type="Google" id="ProtNLM"/>
    </source>
</evidence>
<dbReference type="GO" id="GO:0004497">
    <property type="term" value="F:monooxygenase activity"/>
    <property type="evidence" value="ECO:0007669"/>
    <property type="project" value="UniProtKB-KW"/>
</dbReference>